<comment type="caution">
    <text evidence="2">The sequence shown here is derived from an EMBL/GenBank/DDBJ whole genome shotgun (WGS) entry which is preliminary data.</text>
</comment>
<gene>
    <name evidence="2" type="ORF">APY04_0948</name>
</gene>
<evidence type="ECO:0000259" key="1">
    <source>
        <dbReference type="PROSITE" id="PS50937"/>
    </source>
</evidence>
<dbReference type="InterPro" id="IPR009061">
    <property type="entry name" value="DNA-bd_dom_put_sf"/>
</dbReference>
<dbReference type="PATRIC" id="fig|121290.4.peg.3051"/>
<evidence type="ECO:0000313" key="2">
    <source>
        <dbReference type="EMBL" id="KWT70504.1"/>
    </source>
</evidence>
<dbReference type="Gene3D" id="1.10.1660.10">
    <property type="match status" value="1"/>
</dbReference>
<organism evidence="2 3">
    <name type="scientific">Hyphomicrobium sulfonivorans</name>
    <dbReference type="NCBI Taxonomy" id="121290"/>
    <lineage>
        <taxon>Bacteria</taxon>
        <taxon>Pseudomonadati</taxon>
        <taxon>Pseudomonadota</taxon>
        <taxon>Alphaproteobacteria</taxon>
        <taxon>Hyphomicrobiales</taxon>
        <taxon>Hyphomicrobiaceae</taxon>
        <taxon>Hyphomicrobium</taxon>
    </lineage>
</organism>
<sequence length="116" mass="12921">MYSEADLAKLDLIVAMRQAGISLAEIGRTVAKDLSLTEVLSLRLQAIEAEISAAQRTAEALRSVLKLNNPTPQDLRELWTVTHQSQQHFRSTIRSFLTSVTEEPTSRALCVSRSLR</sequence>
<feature type="domain" description="HTH merR-type" evidence="1">
    <location>
        <begin position="1"/>
        <end position="32"/>
    </location>
</feature>
<dbReference type="GO" id="GO:0003677">
    <property type="term" value="F:DNA binding"/>
    <property type="evidence" value="ECO:0007669"/>
    <property type="project" value="InterPro"/>
</dbReference>
<dbReference type="EMBL" id="LMTR01000031">
    <property type="protein sequence ID" value="KWT70504.1"/>
    <property type="molecule type" value="Genomic_DNA"/>
</dbReference>
<dbReference type="AlphaFoldDB" id="A0A109BKH9"/>
<dbReference type="STRING" id="121290.APY04_0948"/>
<dbReference type="GO" id="GO:0006355">
    <property type="term" value="P:regulation of DNA-templated transcription"/>
    <property type="evidence" value="ECO:0007669"/>
    <property type="project" value="InterPro"/>
</dbReference>
<evidence type="ECO:0000313" key="3">
    <source>
        <dbReference type="Proteomes" id="UP000059074"/>
    </source>
</evidence>
<keyword evidence="3" id="KW-1185">Reference proteome</keyword>
<reference evidence="2 3" key="1">
    <citation type="submission" date="2015-10" db="EMBL/GenBank/DDBJ databases">
        <title>Transcriptomic analysis of a linuron degrading triple-species bacterial consortium.</title>
        <authorList>
            <person name="Albers P."/>
        </authorList>
    </citation>
    <scope>NUCLEOTIDE SEQUENCE [LARGE SCALE GENOMIC DNA]</scope>
    <source>
        <strain evidence="2 3">WDL6</strain>
    </source>
</reference>
<name>A0A109BKH9_HYPSL</name>
<proteinExistence type="predicted"/>
<dbReference type="PROSITE" id="PS50937">
    <property type="entry name" value="HTH_MERR_2"/>
    <property type="match status" value="1"/>
</dbReference>
<protein>
    <recommendedName>
        <fullName evidence="1">HTH merR-type domain-containing protein</fullName>
    </recommendedName>
</protein>
<accession>A0A109BKH9</accession>
<dbReference type="Proteomes" id="UP000059074">
    <property type="component" value="Unassembled WGS sequence"/>
</dbReference>
<dbReference type="InterPro" id="IPR000551">
    <property type="entry name" value="MerR-type_HTH_dom"/>
</dbReference>
<dbReference type="SUPFAM" id="SSF46955">
    <property type="entry name" value="Putative DNA-binding domain"/>
    <property type="match status" value="1"/>
</dbReference>